<dbReference type="Proteomes" id="UP000694871">
    <property type="component" value="Unplaced"/>
</dbReference>
<dbReference type="PRINTS" id="PR00245">
    <property type="entry name" value="OLFACTORYR"/>
</dbReference>
<feature type="transmembrane region" description="Helical" evidence="11">
    <location>
        <begin position="23"/>
        <end position="47"/>
    </location>
</feature>
<evidence type="ECO:0000256" key="7">
    <source>
        <dbReference type="ARBA" id="ARBA00023136"/>
    </source>
</evidence>
<keyword evidence="6 10" id="KW-0297">G-protein coupled receptor</keyword>
<keyword evidence="2 11" id="KW-1003">Cell membrane</keyword>
<feature type="transmembrane region" description="Helical" evidence="11">
    <location>
        <begin position="194"/>
        <end position="219"/>
    </location>
</feature>
<keyword evidence="13" id="KW-1185">Reference proteome</keyword>
<dbReference type="CDD" id="cd15229">
    <property type="entry name" value="7tmA_OR8S1-like"/>
    <property type="match status" value="1"/>
</dbReference>
<dbReference type="InterPro" id="IPR000276">
    <property type="entry name" value="GPCR_Rhodpsn"/>
</dbReference>
<comment type="similarity">
    <text evidence="10">Belongs to the G-protein coupled receptor 1 family.</text>
</comment>
<protein>
    <recommendedName>
        <fullName evidence="11">Olfactory receptor</fullName>
    </recommendedName>
</protein>
<proteinExistence type="inferred from homology"/>
<keyword evidence="7 11" id="KW-0472">Membrane</keyword>
<evidence type="ECO:0000313" key="14">
    <source>
        <dbReference type="RefSeq" id="XP_015270519.1"/>
    </source>
</evidence>
<comment type="subcellular location">
    <subcellularLocation>
        <location evidence="1 11">Cell membrane</location>
        <topology evidence="1 11">Multi-pass membrane protein</topology>
    </subcellularLocation>
</comment>
<dbReference type="InterPro" id="IPR050516">
    <property type="entry name" value="Olfactory_GPCR"/>
</dbReference>
<keyword evidence="8 10" id="KW-0675">Receptor</keyword>
<organism evidence="13 14">
    <name type="scientific">Gekko japonicus</name>
    <name type="common">Schlegel's Japanese gecko</name>
    <dbReference type="NCBI Taxonomy" id="146911"/>
    <lineage>
        <taxon>Eukaryota</taxon>
        <taxon>Metazoa</taxon>
        <taxon>Chordata</taxon>
        <taxon>Craniata</taxon>
        <taxon>Vertebrata</taxon>
        <taxon>Euteleostomi</taxon>
        <taxon>Lepidosauria</taxon>
        <taxon>Squamata</taxon>
        <taxon>Bifurcata</taxon>
        <taxon>Gekkota</taxon>
        <taxon>Gekkonidae</taxon>
        <taxon>Gekkoninae</taxon>
        <taxon>Gekko</taxon>
    </lineage>
</organism>
<dbReference type="SUPFAM" id="SSF81321">
    <property type="entry name" value="Family A G protein-coupled receptor-like"/>
    <property type="match status" value="1"/>
</dbReference>
<feature type="transmembrane region" description="Helical" evidence="11">
    <location>
        <begin position="53"/>
        <end position="74"/>
    </location>
</feature>
<evidence type="ECO:0000256" key="4">
    <source>
        <dbReference type="ARBA" id="ARBA00022725"/>
    </source>
</evidence>
<accession>A0ABM1K9Y2</accession>
<evidence type="ECO:0000256" key="1">
    <source>
        <dbReference type="ARBA" id="ARBA00004651"/>
    </source>
</evidence>
<sequence>MENQSIVTEFILVGFSKDPQMQIFLFLIFLLIYAMTLLGNMAIMLVIRVEASLHTPMFFFLSHLAFADICYSSVTLPKMLKNFTAKQKTISREGCIAQIFFHFQAGCAEVALLSVMAYDRYVAICAPLNYSRIMMQQTCRQLVGGAWTAGTLMAMTNSLPLAELCFCRENTIHHYICEIPSLLLLSCSETYTNYMLTCITSIIYGLMALSPLSISYSYIISTILSSHPAKSRSKAFSTCSSHIIVVSLFYITAFFRYFMPSSKSSIVLETVVSIQYSILTPLLNPIIYSLKNQEIKTALGKQIRKHR</sequence>
<keyword evidence="11" id="KW-0716">Sensory transduction</keyword>
<dbReference type="PROSITE" id="PS50262">
    <property type="entry name" value="G_PROTEIN_RECEP_F1_2"/>
    <property type="match status" value="1"/>
</dbReference>
<dbReference type="InterPro" id="IPR017452">
    <property type="entry name" value="GPCR_Rhodpsn_7TM"/>
</dbReference>
<dbReference type="InterPro" id="IPR000725">
    <property type="entry name" value="Olfact_rcpt"/>
</dbReference>
<reference evidence="14" key="1">
    <citation type="submission" date="2025-08" db="UniProtKB">
        <authorList>
            <consortium name="RefSeq"/>
        </authorList>
    </citation>
    <scope>IDENTIFICATION</scope>
</reference>
<evidence type="ECO:0000256" key="5">
    <source>
        <dbReference type="ARBA" id="ARBA00022989"/>
    </source>
</evidence>
<evidence type="ECO:0000259" key="12">
    <source>
        <dbReference type="PROSITE" id="PS50262"/>
    </source>
</evidence>
<dbReference type="Pfam" id="PF13853">
    <property type="entry name" value="7tm_4"/>
    <property type="match status" value="1"/>
</dbReference>
<keyword evidence="5 11" id="KW-1133">Transmembrane helix</keyword>
<gene>
    <name evidence="14" type="primary">LOC107113680</name>
</gene>
<evidence type="ECO:0000256" key="8">
    <source>
        <dbReference type="ARBA" id="ARBA00023170"/>
    </source>
</evidence>
<evidence type="ECO:0000256" key="10">
    <source>
        <dbReference type="RuleBase" id="RU000688"/>
    </source>
</evidence>
<dbReference type="PROSITE" id="PS00237">
    <property type="entry name" value="G_PROTEIN_RECEP_F1_1"/>
    <property type="match status" value="1"/>
</dbReference>
<feature type="transmembrane region" description="Helical" evidence="11">
    <location>
        <begin position="239"/>
        <end position="259"/>
    </location>
</feature>
<keyword evidence="4 11" id="KW-0552">Olfaction</keyword>
<evidence type="ECO:0000256" key="3">
    <source>
        <dbReference type="ARBA" id="ARBA00022692"/>
    </source>
</evidence>
<dbReference type="GeneID" id="107113680"/>
<comment type="caution">
    <text evidence="11">Lacks conserved residue(s) required for the propagation of feature annotation.</text>
</comment>
<evidence type="ECO:0000256" key="9">
    <source>
        <dbReference type="ARBA" id="ARBA00023224"/>
    </source>
</evidence>
<dbReference type="PANTHER" id="PTHR26452">
    <property type="entry name" value="OLFACTORY RECEPTOR"/>
    <property type="match status" value="1"/>
</dbReference>
<evidence type="ECO:0000313" key="13">
    <source>
        <dbReference type="Proteomes" id="UP000694871"/>
    </source>
</evidence>
<dbReference type="Gene3D" id="1.20.1070.10">
    <property type="entry name" value="Rhodopsin 7-helix transmembrane proteins"/>
    <property type="match status" value="1"/>
</dbReference>
<evidence type="ECO:0000256" key="2">
    <source>
        <dbReference type="ARBA" id="ARBA00022475"/>
    </source>
</evidence>
<evidence type="ECO:0000256" key="6">
    <source>
        <dbReference type="ARBA" id="ARBA00023040"/>
    </source>
</evidence>
<name>A0ABM1K9Y2_GEKJA</name>
<dbReference type="PRINTS" id="PR00237">
    <property type="entry name" value="GPCRRHODOPSN"/>
</dbReference>
<keyword evidence="9 10" id="KW-0807">Transducer</keyword>
<keyword evidence="3 10" id="KW-0812">Transmembrane</keyword>
<evidence type="ECO:0000256" key="11">
    <source>
        <dbReference type="RuleBase" id="RU363047"/>
    </source>
</evidence>
<feature type="domain" description="G-protein coupled receptors family 1 profile" evidence="12">
    <location>
        <begin position="39"/>
        <end position="288"/>
    </location>
</feature>
<dbReference type="RefSeq" id="XP_015270519.1">
    <property type="nucleotide sequence ID" value="XM_015415033.1"/>
</dbReference>